<reference evidence="9" key="1">
    <citation type="submission" date="2020-01" db="EMBL/GenBank/DDBJ databases">
        <title>'Steroidobacter agaridevorans' sp. nov., agar-degrading bacteria isolated from rhizosphere soils.</title>
        <authorList>
            <person name="Ikenaga M."/>
            <person name="Kataoka M."/>
            <person name="Murouchi A."/>
            <person name="Katsuragi S."/>
            <person name="Sakai M."/>
        </authorList>
    </citation>
    <scope>NUCLEOTIDE SEQUENCE [LARGE SCALE GENOMIC DNA]</scope>
    <source>
        <strain evidence="9">YU21-B</strain>
    </source>
</reference>
<keyword evidence="3 6" id="KW-0812">Transmembrane</keyword>
<dbReference type="InterPro" id="IPR011701">
    <property type="entry name" value="MFS"/>
</dbReference>
<dbReference type="PROSITE" id="PS50850">
    <property type="entry name" value="MFS"/>
    <property type="match status" value="1"/>
</dbReference>
<feature type="transmembrane region" description="Helical" evidence="6">
    <location>
        <begin position="263"/>
        <end position="285"/>
    </location>
</feature>
<dbReference type="EMBL" id="BLJN01000002">
    <property type="protein sequence ID" value="GFE79659.1"/>
    <property type="molecule type" value="Genomic_DNA"/>
</dbReference>
<evidence type="ECO:0000256" key="6">
    <source>
        <dbReference type="SAM" id="Phobius"/>
    </source>
</evidence>
<feature type="transmembrane region" description="Helical" evidence="6">
    <location>
        <begin position="75"/>
        <end position="96"/>
    </location>
</feature>
<dbReference type="SUPFAM" id="SSF103473">
    <property type="entry name" value="MFS general substrate transporter"/>
    <property type="match status" value="1"/>
</dbReference>
<evidence type="ECO:0000259" key="7">
    <source>
        <dbReference type="PROSITE" id="PS50850"/>
    </source>
</evidence>
<dbReference type="PANTHER" id="PTHR23505">
    <property type="entry name" value="SPINSTER"/>
    <property type="match status" value="1"/>
</dbReference>
<dbReference type="RefSeq" id="WP_161811431.1">
    <property type="nucleotide sequence ID" value="NZ_BLJN01000002.1"/>
</dbReference>
<comment type="caution">
    <text evidence="8">The sequence shown here is derived from an EMBL/GenBank/DDBJ whole genome shotgun (WGS) entry which is preliminary data.</text>
</comment>
<keyword evidence="9" id="KW-1185">Reference proteome</keyword>
<feature type="transmembrane region" description="Helical" evidence="6">
    <location>
        <begin position="354"/>
        <end position="379"/>
    </location>
</feature>
<keyword evidence="5 6" id="KW-0472">Membrane</keyword>
<feature type="domain" description="Major facilitator superfamily (MFS) profile" evidence="7">
    <location>
        <begin position="10"/>
        <end position="418"/>
    </location>
</feature>
<evidence type="ECO:0000256" key="4">
    <source>
        <dbReference type="ARBA" id="ARBA00022989"/>
    </source>
</evidence>
<accession>A0A829Y8M1</accession>
<feature type="transmembrane region" description="Helical" evidence="6">
    <location>
        <begin position="135"/>
        <end position="154"/>
    </location>
</feature>
<sequence>MQQSGYKNYLLTLLLLILAFNFMDRLVLGVVLQDIKVDLALNDTQLGFFTGIAFAIFYAVMGVPIARWADRGNRVTIISFTAALWSVAVAMCGAASSFIQLMLIRIGVAVGEAGCQPPALSLISDYFSRAERPRAISLYNLGWPVALVTGYFAGGWLNEWYGWRTTFVIVGLPGLALALLAVLTLREPRRDKLAAAAINPESRRSKNTQPSLREVFVTMRGNAAFRHVLLCLSLSHFFTYGIMQWQPAFFVRSHGLGTGELGTWLAIVYGGGGLLGTFLGGELAWRYAANNERLQMVAIALLYALFGVLTAVVYLSPDKYLAFAALGISAIGGAATNGPIFAATQTLMPPRMRAVSIAVVLFFCNLIGMGLGPLAAGALSDAFQPIFGADSLRYALVVFCPGYFWCAWHLWMASKTVADDVAAVQVEDVSHSAPAIDMPMSKGMRTVP</sequence>
<feature type="transmembrane region" description="Helical" evidence="6">
    <location>
        <begin position="391"/>
        <end position="411"/>
    </location>
</feature>
<dbReference type="Proteomes" id="UP000445000">
    <property type="component" value="Unassembled WGS sequence"/>
</dbReference>
<dbReference type="Gene3D" id="1.20.1250.20">
    <property type="entry name" value="MFS general substrate transporter like domains"/>
    <property type="match status" value="1"/>
</dbReference>
<evidence type="ECO:0000256" key="5">
    <source>
        <dbReference type="ARBA" id="ARBA00023136"/>
    </source>
</evidence>
<keyword evidence="4 6" id="KW-1133">Transmembrane helix</keyword>
<feature type="transmembrane region" description="Helical" evidence="6">
    <location>
        <begin position="45"/>
        <end position="63"/>
    </location>
</feature>
<keyword evidence="2" id="KW-0813">Transport</keyword>
<feature type="transmembrane region" description="Helical" evidence="6">
    <location>
        <begin position="223"/>
        <end position="243"/>
    </location>
</feature>
<evidence type="ECO:0000313" key="8">
    <source>
        <dbReference type="EMBL" id="GFE79659.1"/>
    </source>
</evidence>
<feature type="transmembrane region" description="Helical" evidence="6">
    <location>
        <begin position="297"/>
        <end position="315"/>
    </location>
</feature>
<gene>
    <name evidence="8" type="ORF">GCM10011487_16590</name>
</gene>
<dbReference type="InterPro" id="IPR044770">
    <property type="entry name" value="MFS_spinster-like"/>
</dbReference>
<evidence type="ECO:0000256" key="1">
    <source>
        <dbReference type="ARBA" id="ARBA00004141"/>
    </source>
</evidence>
<organism evidence="8 9">
    <name type="scientific">Steroidobacter agaridevorans</name>
    <dbReference type="NCBI Taxonomy" id="2695856"/>
    <lineage>
        <taxon>Bacteria</taxon>
        <taxon>Pseudomonadati</taxon>
        <taxon>Pseudomonadota</taxon>
        <taxon>Gammaproteobacteria</taxon>
        <taxon>Steroidobacterales</taxon>
        <taxon>Steroidobacteraceae</taxon>
        <taxon>Steroidobacter</taxon>
    </lineage>
</organism>
<dbReference type="Pfam" id="PF07690">
    <property type="entry name" value="MFS_1"/>
    <property type="match status" value="1"/>
</dbReference>
<dbReference type="InterPro" id="IPR036259">
    <property type="entry name" value="MFS_trans_sf"/>
</dbReference>
<dbReference type="InterPro" id="IPR020846">
    <property type="entry name" value="MFS_dom"/>
</dbReference>
<proteinExistence type="predicted"/>
<feature type="transmembrane region" description="Helical" evidence="6">
    <location>
        <begin position="160"/>
        <end position="183"/>
    </location>
</feature>
<evidence type="ECO:0000256" key="3">
    <source>
        <dbReference type="ARBA" id="ARBA00022692"/>
    </source>
</evidence>
<evidence type="ECO:0000256" key="2">
    <source>
        <dbReference type="ARBA" id="ARBA00022448"/>
    </source>
</evidence>
<dbReference type="PANTHER" id="PTHR23505:SF79">
    <property type="entry name" value="PROTEIN SPINSTER"/>
    <property type="match status" value="1"/>
</dbReference>
<protein>
    <submittedName>
        <fullName evidence="8">MFS transporter</fullName>
    </submittedName>
</protein>
<dbReference type="GO" id="GO:0022857">
    <property type="term" value="F:transmembrane transporter activity"/>
    <property type="evidence" value="ECO:0007669"/>
    <property type="project" value="InterPro"/>
</dbReference>
<comment type="subcellular location">
    <subcellularLocation>
        <location evidence="1">Membrane</location>
        <topology evidence="1">Multi-pass membrane protein</topology>
    </subcellularLocation>
</comment>
<dbReference type="AlphaFoldDB" id="A0A829Y8M1"/>
<name>A0A829Y8M1_9GAMM</name>
<feature type="transmembrane region" description="Helical" evidence="6">
    <location>
        <begin position="321"/>
        <end position="342"/>
    </location>
</feature>
<dbReference type="CDD" id="cd17328">
    <property type="entry name" value="MFS_spinster_like"/>
    <property type="match status" value="1"/>
</dbReference>
<dbReference type="GO" id="GO:0016020">
    <property type="term" value="C:membrane"/>
    <property type="evidence" value="ECO:0007669"/>
    <property type="project" value="UniProtKB-SubCell"/>
</dbReference>
<evidence type="ECO:0000313" key="9">
    <source>
        <dbReference type="Proteomes" id="UP000445000"/>
    </source>
</evidence>